<reference evidence="2 3" key="2">
    <citation type="submission" date="2018-11" db="EMBL/GenBank/DDBJ databases">
        <authorList>
            <consortium name="Pathogen Informatics"/>
        </authorList>
    </citation>
    <scope>NUCLEOTIDE SEQUENCE [LARGE SCALE GENOMIC DNA]</scope>
    <source>
        <strain evidence="2 3">Egypt</strain>
    </source>
</reference>
<organism evidence="4">
    <name type="scientific">Echinostoma caproni</name>
    <dbReference type="NCBI Taxonomy" id="27848"/>
    <lineage>
        <taxon>Eukaryota</taxon>
        <taxon>Metazoa</taxon>
        <taxon>Spiralia</taxon>
        <taxon>Lophotrochozoa</taxon>
        <taxon>Platyhelminthes</taxon>
        <taxon>Trematoda</taxon>
        <taxon>Digenea</taxon>
        <taxon>Plagiorchiida</taxon>
        <taxon>Echinostomata</taxon>
        <taxon>Echinostomatoidea</taxon>
        <taxon>Echinostomatidae</taxon>
        <taxon>Echinostoma</taxon>
    </lineage>
</organism>
<accession>A0A183AN81</accession>
<name>A0A183AN81_9TREM</name>
<sequence length="455" mass="49351">MAFESDNSGSNSSKLTQHPARVPLHDENAIIWPLSPDTHPLSHPVDTALLPINPNSTSFIVHYPDLVPRPNGTLRIQLSPDFIIMPDRVLDKGKPEDPFQNRLSNVLITLMDSTGRVLYHRCHFSGPLDRLSKSFQPDGTCWRDHVNALDCQLWEDHFAEVLNQATRWCTPPSPLADIQATLDQEDHPPGQPTVAASRPIRILLNGPVYRVHLDDRWFFLHTFSLPVRPMRLGDTLSLDRTPDQSSSVRLTVTEGVLQEPLSIHYHSLLRECESEKDVISGSVPTSLGRSQCDTTAVAWSTASPVSSGSTLHLGDCPTTPRRSNRSGTLYVPRSDLGIPLDQSPTVVCALPPSSSSASNSFSSPVSSSPLSACSVPSLVMLDVTADVRSNSQIAGGHESSSYTSVAPTVVSSTESNPVGEPSVNGYLDQTTNRSTNPGPSQGKSSGSGKDQYGER</sequence>
<feature type="region of interest" description="Disordered" evidence="1">
    <location>
        <begin position="393"/>
        <end position="455"/>
    </location>
</feature>
<gene>
    <name evidence="2" type="ORF">ECPE_LOCUS8416</name>
</gene>
<reference evidence="4" key="1">
    <citation type="submission" date="2016-06" db="UniProtKB">
        <authorList>
            <consortium name="WormBaseParasite"/>
        </authorList>
    </citation>
    <scope>IDENTIFICATION</scope>
</reference>
<feature type="compositionally biased region" description="Low complexity" evidence="1">
    <location>
        <begin position="437"/>
        <end position="449"/>
    </location>
</feature>
<proteinExistence type="predicted"/>
<feature type="compositionally biased region" description="Polar residues" evidence="1">
    <location>
        <begin position="393"/>
        <end position="416"/>
    </location>
</feature>
<feature type="compositionally biased region" description="Polar residues" evidence="1">
    <location>
        <begin position="1"/>
        <end position="16"/>
    </location>
</feature>
<evidence type="ECO:0000313" key="2">
    <source>
        <dbReference type="EMBL" id="VDP83473.1"/>
    </source>
</evidence>
<keyword evidence="3" id="KW-1185">Reference proteome</keyword>
<evidence type="ECO:0000313" key="4">
    <source>
        <dbReference type="WBParaSite" id="ECPE_0000844201-mRNA-1"/>
    </source>
</evidence>
<dbReference type="AlphaFoldDB" id="A0A183AN81"/>
<evidence type="ECO:0000313" key="3">
    <source>
        <dbReference type="Proteomes" id="UP000272942"/>
    </source>
</evidence>
<feature type="compositionally biased region" description="Polar residues" evidence="1">
    <location>
        <begin position="427"/>
        <end position="436"/>
    </location>
</feature>
<dbReference type="WBParaSite" id="ECPE_0000844201-mRNA-1">
    <property type="protein sequence ID" value="ECPE_0000844201-mRNA-1"/>
    <property type="gene ID" value="ECPE_0000844201"/>
</dbReference>
<protein>
    <submittedName>
        <fullName evidence="4">DUF4524 domain-containing protein</fullName>
    </submittedName>
</protein>
<feature type="region of interest" description="Disordered" evidence="1">
    <location>
        <begin position="1"/>
        <end position="20"/>
    </location>
</feature>
<dbReference type="EMBL" id="UZAN01045948">
    <property type="protein sequence ID" value="VDP83473.1"/>
    <property type="molecule type" value="Genomic_DNA"/>
</dbReference>
<feature type="region of interest" description="Disordered" evidence="1">
    <location>
        <begin position="304"/>
        <end position="336"/>
    </location>
</feature>
<evidence type="ECO:0000256" key="1">
    <source>
        <dbReference type="SAM" id="MobiDB-lite"/>
    </source>
</evidence>
<dbReference type="Proteomes" id="UP000272942">
    <property type="component" value="Unassembled WGS sequence"/>
</dbReference>
<dbReference type="OrthoDB" id="6284264at2759"/>